<dbReference type="GO" id="GO:0007189">
    <property type="term" value="P:adenylate cyclase-activating G protein-coupled receptor signaling pathway"/>
    <property type="evidence" value="ECO:0007669"/>
    <property type="project" value="TreeGrafter"/>
</dbReference>
<evidence type="ECO:0000256" key="1">
    <source>
        <dbReference type="ARBA" id="ARBA00004141"/>
    </source>
</evidence>
<protein>
    <recommendedName>
        <fullName evidence="9">G-protein coupled receptors family 2 profile 2 domain-containing protein</fullName>
    </recommendedName>
</protein>
<dbReference type="Proteomes" id="UP000053593">
    <property type="component" value="Unassembled WGS sequence"/>
</dbReference>
<dbReference type="EMBL" id="KN834767">
    <property type="protein sequence ID" value="KIK62516.1"/>
    <property type="molecule type" value="Genomic_DNA"/>
</dbReference>
<gene>
    <name evidence="7" type="ORF">GYMLUDRAFT_72736</name>
</gene>
<keyword evidence="2 6" id="KW-0812">Transmembrane</keyword>
<dbReference type="OrthoDB" id="100006at2759"/>
<feature type="transmembrane region" description="Helical" evidence="6">
    <location>
        <begin position="32"/>
        <end position="54"/>
    </location>
</feature>
<evidence type="ECO:0000256" key="4">
    <source>
        <dbReference type="ARBA" id="ARBA00023136"/>
    </source>
</evidence>
<feature type="transmembrane region" description="Helical" evidence="6">
    <location>
        <begin position="147"/>
        <end position="170"/>
    </location>
</feature>
<comment type="subcellular location">
    <subcellularLocation>
        <location evidence="1">Membrane</location>
        <topology evidence="1">Multi-pass membrane protein</topology>
    </subcellularLocation>
</comment>
<dbReference type="GO" id="GO:0004930">
    <property type="term" value="F:G protein-coupled receptor activity"/>
    <property type="evidence" value="ECO:0007669"/>
    <property type="project" value="TreeGrafter"/>
</dbReference>
<name>A0A0D0C350_9AGAR</name>
<proteinExistence type="predicted"/>
<feature type="transmembrane region" description="Helical" evidence="6">
    <location>
        <begin position="74"/>
        <end position="100"/>
    </location>
</feature>
<evidence type="ECO:0000256" key="6">
    <source>
        <dbReference type="SAM" id="Phobius"/>
    </source>
</evidence>
<evidence type="ECO:0008006" key="9">
    <source>
        <dbReference type="Google" id="ProtNLM"/>
    </source>
</evidence>
<dbReference type="CDD" id="cd00637">
    <property type="entry name" value="7tm_classA_rhodopsin-like"/>
    <property type="match status" value="1"/>
</dbReference>
<keyword evidence="4 6" id="KW-0472">Membrane</keyword>
<feature type="transmembrane region" description="Helical" evidence="6">
    <location>
        <begin position="285"/>
        <end position="306"/>
    </location>
</feature>
<dbReference type="HOGENOM" id="CLU_025893_0_0_1"/>
<dbReference type="AlphaFoldDB" id="A0A0D0C350"/>
<feature type="transmembrane region" description="Helical" evidence="6">
    <location>
        <begin position="120"/>
        <end position="140"/>
    </location>
</feature>
<dbReference type="GO" id="GO:0005886">
    <property type="term" value="C:plasma membrane"/>
    <property type="evidence" value="ECO:0007669"/>
    <property type="project" value="TreeGrafter"/>
</dbReference>
<keyword evidence="8" id="KW-1185">Reference proteome</keyword>
<reference evidence="7 8" key="1">
    <citation type="submission" date="2014-04" db="EMBL/GenBank/DDBJ databases">
        <title>Evolutionary Origins and Diversification of the Mycorrhizal Mutualists.</title>
        <authorList>
            <consortium name="DOE Joint Genome Institute"/>
            <consortium name="Mycorrhizal Genomics Consortium"/>
            <person name="Kohler A."/>
            <person name="Kuo A."/>
            <person name="Nagy L.G."/>
            <person name="Floudas D."/>
            <person name="Copeland A."/>
            <person name="Barry K.W."/>
            <person name="Cichocki N."/>
            <person name="Veneault-Fourrey C."/>
            <person name="LaButti K."/>
            <person name="Lindquist E.A."/>
            <person name="Lipzen A."/>
            <person name="Lundell T."/>
            <person name="Morin E."/>
            <person name="Murat C."/>
            <person name="Riley R."/>
            <person name="Ohm R."/>
            <person name="Sun H."/>
            <person name="Tunlid A."/>
            <person name="Henrissat B."/>
            <person name="Grigoriev I.V."/>
            <person name="Hibbett D.S."/>
            <person name="Martin F."/>
        </authorList>
    </citation>
    <scope>NUCLEOTIDE SEQUENCE [LARGE SCALE GENOMIC DNA]</scope>
    <source>
        <strain evidence="7 8">FD-317 M1</strain>
    </source>
</reference>
<feature type="transmembrane region" description="Helical" evidence="6">
    <location>
        <begin position="259"/>
        <end position="279"/>
    </location>
</feature>
<evidence type="ECO:0000313" key="7">
    <source>
        <dbReference type="EMBL" id="KIK62516.1"/>
    </source>
</evidence>
<feature type="region of interest" description="Disordered" evidence="5">
    <location>
        <begin position="424"/>
        <end position="512"/>
    </location>
</feature>
<evidence type="ECO:0000256" key="5">
    <source>
        <dbReference type="SAM" id="MobiDB-lite"/>
    </source>
</evidence>
<dbReference type="PANTHER" id="PTHR23112">
    <property type="entry name" value="G PROTEIN-COUPLED RECEPTOR 157-RELATED"/>
    <property type="match status" value="1"/>
</dbReference>
<dbReference type="Gene3D" id="1.20.1070.10">
    <property type="entry name" value="Rhodopsin 7-helix transmembrane proteins"/>
    <property type="match status" value="1"/>
</dbReference>
<organism evidence="7 8">
    <name type="scientific">Collybiopsis luxurians FD-317 M1</name>
    <dbReference type="NCBI Taxonomy" id="944289"/>
    <lineage>
        <taxon>Eukaryota</taxon>
        <taxon>Fungi</taxon>
        <taxon>Dikarya</taxon>
        <taxon>Basidiomycota</taxon>
        <taxon>Agaricomycotina</taxon>
        <taxon>Agaricomycetes</taxon>
        <taxon>Agaricomycetidae</taxon>
        <taxon>Agaricales</taxon>
        <taxon>Marasmiineae</taxon>
        <taxon>Omphalotaceae</taxon>
        <taxon>Collybiopsis</taxon>
        <taxon>Collybiopsis luxurians</taxon>
    </lineage>
</organism>
<sequence length="598" mass="64918">MENQTISSVHSAVHTTVGAFIPIPPNEMAGAIVVNAFAILSTLALFCIFLRVSWLGVLRLLGESVAQSFFNTQLGYYAACLLIANMINGIAGLMGLPFLIHHGITDNAICTSQATVMQLGNVSTAYFTVAIAIHTFNSLVLRKRQSIYVYGPTILVGWTVSLVIALLPLISKMGPVYGPSGLACGVRASLPQHLFFFHLLPIFVAAVLSAILYTLIFLVLRGMIVIKGGLRITLNPEERWKDQSNSAYQRFVASIARTYILFLVPYSVTRLLSLGGYIIPFQAVVFAFVCWFALGVIDALLLFNTFRILGPAFQTRSTSSGSGSDLESFGTTETFKRLTSGSRTPLKVNITDAMIKEYRDLSTPNTSVSSFQSSTTVSYPERAASAQGSFHRAASLDMQRQISPVSILNRSIVVETPGSMVSIRPPVRVQETDHTRQQSESSVTSLPVPPRRTPTPSRLLIDPPARTTSSFNSPLLRPSPAQPSLSPRNIPLPSPARYDERTRMSGSSTVSSLSGELDITGWLARQYPDGSMPTGTRNQPMLSAVKPSFPASVSSADPLPSPKARLRPLLLASVERTGSMALAERYSKMYPDSPNSSF</sequence>
<evidence type="ECO:0000313" key="8">
    <source>
        <dbReference type="Proteomes" id="UP000053593"/>
    </source>
</evidence>
<evidence type="ECO:0000256" key="3">
    <source>
        <dbReference type="ARBA" id="ARBA00022989"/>
    </source>
</evidence>
<accession>A0A0D0C350</accession>
<dbReference type="SUPFAM" id="SSF81321">
    <property type="entry name" value="Family A G protein-coupled receptor-like"/>
    <property type="match status" value="1"/>
</dbReference>
<evidence type="ECO:0000256" key="2">
    <source>
        <dbReference type="ARBA" id="ARBA00022692"/>
    </source>
</evidence>
<feature type="transmembrane region" description="Helical" evidence="6">
    <location>
        <begin position="195"/>
        <end position="220"/>
    </location>
</feature>
<dbReference type="PANTHER" id="PTHR23112:SF37">
    <property type="entry name" value="G PROTEIN-COUPLED RECEPTOR GPR1"/>
    <property type="match status" value="1"/>
</dbReference>
<keyword evidence="3 6" id="KW-1133">Transmembrane helix</keyword>